<evidence type="ECO:0000313" key="2">
    <source>
        <dbReference type="Proteomes" id="UP000001699"/>
    </source>
</evidence>
<dbReference type="HOGENOM" id="CLU_2132976_0_0_1"/>
<evidence type="ECO:0000313" key="1">
    <source>
        <dbReference type="EMBL" id="EDP48170.1"/>
    </source>
</evidence>
<dbReference type="AlphaFoldDB" id="B0YC39"/>
<keyword evidence="2" id="KW-1185">Reference proteome</keyword>
<dbReference type="VEuPathDB" id="FungiDB:AFUB_088800"/>
<dbReference type="Proteomes" id="UP000001699">
    <property type="component" value="Unassembled WGS sequence"/>
</dbReference>
<gene>
    <name evidence="1" type="ORF">AFUB_088800</name>
</gene>
<proteinExistence type="predicted"/>
<reference evidence="1 2" key="1">
    <citation type="journal article" date="2008" name="PLoS Genet.">
        <title>Genomic islands in the pathogenic filamentous fungus Aspergillus fumigatus.</title>
        <authorList>
            <person name="Fedorova N.D."/>
            <person name="Khaldi N."/>
            <person name="Joardar V.S."/>
            <person name="Maiti R."/>
            <person name="Amedeo P."/>
            <person name="Anderson M.J."/>
            <person name="Crabtree J."/>
            <person name="Silva J.C."/>
            <person name="Badger J.H."/>
            <person name="Albarraq A."/>
            <person name="Angiuoli S."/>
            <person name="Bussey H."/>
            <person name="Bowyer P."/>
            <person name="Cotty P.J."/>
            <person name="Dyer P.S."/>
            <person name="Egan A."/>
            <person name="Galens K."/>
            <person name="Fraser-Liggett C.M."/>
            <person name="Haas B.J."/>
            <person name="Inman J.M."/>
            <person name="Kent R."/>
            <person name="Lemieux S."/>
            <person name="Malavazi I."/>
            <person name="Orvis J."/>
            <person name="Roemer T."/>
            <person name="Ronning C.M."/>
            <person name="Sundaram J.P."/>
            <person name="Sutton G."/>
            <person name="Turner G."/>
            <person name="Venter J.C."/>
            <person name="White O.R."/>
            <person name="Whitty B.R."/>
            <person name="Youngman P."/>
            <person name="Wolfe K.H."/>
            <person name="Goldman G.H."/>
            <person name="Wortman J.R."/>
            <person name="Jiang B."/>
            <person name="Denning D.W."/>
            <person name="Nierman W.C."/>
        </authorList>
    </citation>
    <scope>NUCLEOTIDE SEQUENCE [LARGE SCALE GENOMIC DNA]</scope>
    <source>
        <strain evidence="2">CBS 144.89 / FGSC A1163 / CEA10</strain>
    </source>
</reference>
<dbReference type="OrthoDB" id="4469495at2759"/>
<name>B0YC39_ASPFC</name>
<protein>
    <submittedName>
        <fullName evidence="1">Uncharacterized protein</fullName>
    </submittedName>
</protein>
<accession>B0YC39</accession>
<organism evidence="1 2">
    <name type="scientific">Aspergillus fumigatus (strain CBS 144.89 / FGSC A1163 / CEA10)</name>
    <name type="common">Neosartorya fumigata</name>
    <dbReference type="NCBI Taxonomy" id="451804"/>
    <lineage>
        <taxon>Eukaryota</taxon>
        <taxon>Fungi</taxon>
        <taxon>Dikarya</taxon>
        <taxon>Ascomycota</taxon>
        <taxon>Pezizomycotina</taxon>
        <taxon>Eurotiomycetes</taxon>
        <taxon>Eurotiomycetidae</taxon>
        <taxon>Eurotiales</taxon>
        <taxon>Aspergillaceae</taxon>
        <taxon>Aspergillus</taxon>
        <taxon>Aspergillus subgen. Fumigati</taxon>
    </lineage>
</organism>
<dbReference type="EMBL" id="DS499601">
    <property type="protein sequence ID" value="EDP48170.1"/>
    <property type="molecule type" value="Genomic_DNA"/>
</dbReference>
<sequence>MQDPENCLPLGSLNNPTLSSYKVLYYFGVLAIQALLLPKFQCDSSQKRGFWKGKLTLYGLTFESDYSFHTPLQAKSAMARKALEKLRAPTLPGQCRQNRWNALGRWGGVGLTS</sequence>